<evidence type="ECO:0000256" key="2">
    <source>
        <dbReference type="ARBA" id="ARBA00009055"/>
    </source>
</evidence>
<dbReference type="InterPro" id="IPR013686">
    <property type="entry name" value="Polypept-transport_assoc_ShlB"/>
</dbReference>
<dbReference type="EMBL" id="CP088156">
    <property type="protein sequence ID" value="UFZ04059.1"/>
    <property type="molecule type" value="Genomic_DNA"/>
</dbReference>
<dbReference type="Pfam" id="PF08479">
    <property type="entry name" value="POTRA_2"/>
    <property type="match status" value="1"/>
</dbReference>
<dbReference type="InterPro" id="IPR005565">
    <property type="entry name" value="Hemolysn_activator_HlyB_C"/>
</dbReference>
<evidence type="ECO:0000256" key="6">
    <source>
        <dbReference type="ARBA" id="ARBA00022927"/>
    </source>
</evidence>
<evidence type="ECO:0000256" key="4">
    <source>
        <dbReference type="ARBA" id="ARBA00022452"/>
    </source>
</evidence>
<feature type="chain" id="PRO_5046328709" evidence="10">
    <location>
        <begin position="51"/>
        <end position="600"/>
    </location>
</feature>
<feature type="signal peptide" evidence="10">
    <location>
        <begin position="1"/>
        <end position="50"/>
    </location>
</feature>
<reference evidence="12" key="1">
    <citation type="journal article" date="2024" name="Antonie Van Leeuwenhoek">
        <title>Bradyrhizobium ontarionense sp. nov., a novel bacterial symbiont isolated from Aeschynomene indica (Indian jointvetch), harbours photosynthesis, nitrogen fixation and nitrous oxide (N2O) reductase genes.</title>
        <authorList>
            <person name="Bromfield E.S.P."/>
            <person name="Cloutier S."/>
        </authorList>
    </citation>
    <scope>NUCLEOTIDE SEQUENCE</scope>
    <source>
        <strain evidence="12">A19</strain>
    </source>
</reference>
<keyword evidence="3" id="KW-0813">Transport</keyword>
<protein>
    <submittedName>
        <fullName evidence="12">BamA/TamA family outer membrane protein</fullName>
    </submittedName>
</protein>
<evidence type="ECO:0000256" key="7">
    <source>
        <dbReference type="ARBA" id="ARBA00023136"/>
    </source>
</evidence>
<feature type="region of interest" description="Disordered" evidence="9">
    <location>
        <begin position="1"/>
        <end position="21"/>
    </location>
</feature>
<evidence type="ECO:0000256" key="8">
    <source>
        <dbReference type="ARBA" id="ARBA00023237"/>
    </source>
</evidence>
<dbReference type="Pfam" id="PF03865">
    <property type="entry name" value="ShlB"/>
    <property type="match status" value="1"/>
</dbReference>
<gene>
    <name evidence="12" type="ORF">LQG66_33520</name>
</gene>
<organism evidence="12 13">
    <name type="scientific">Bradyrhizobium ontarionense</name>
    <dbReference type="NCBI Taxonomy" id="2898149"/>
    <lineage>
        <taxon>Bacteria</taxon>
        <taxon>Pseudomonadati</taxon>
        <taxon>Pseudomonadota</taxon>
        <taxon>Alphaproteobacteria</taxon>
        <taxon>Hyphomicrobiales</taxon>
        <taxon>Nitrobacteraceae</taxon>
        <taxon>Bradyrhizobium</taxon>
    </lineage>
</organism>
<evidence type="ECO:0000313" key="13">
    <source>
        <dbReference type="Proteomes" id="UP001431010"/>
    </source>
</evidence>
<dbReference type="RefSeq" id="WP_231320071.1">
    <property type="nucleotide sequence ID" value="NZ_CP088156.1"/>
</dbReference>
<feature type="region of interest" description="Disordered" evidence="9">
    <location>
        <begin position="53"/>
        <end position="95"/>
    </location>
</feature>
<keyword evidence="8" id="KW-0998">Cell outer membrane</keyword>
<dbReference type="PANTHER" id="PTHR34597">
    <property type="entry name" value="SLR1661 PROTEIN"/>
    <property type="match status" value="1"/>
</dbReference>
<evidence type="ECO:0000256" key="9">
    <source>
        <dbReference type="SAM" id="MobiDB-lite"/>
    </source>
</evidence>
<keyword evidence="13" id="KW-1185">Reference proteome</keyword>
<name>A0ABY3R9K7_9BRAD</name>
<accession>A0ABY3R9K7</accession>
<feature type="domain" description="POTRA" evidence="11">
    <location>
        <begin position="100"/>
        <end position="175"/>
    </location>
</feature>
<dbReference type="Proteomes" id="UP001431010">
    <property type="component" value="Chromosome"/>
</dbReference>
<keyword evidence="10" id="KW-0732">Signal</keyword>
<dbReference type="Gene3D" id="3.10.20.310">
    <property type="entry name" value="membrane protein fhac"/>
    <property type="match status" value="1"/>
</dbReference>
<keyword evidence="5" id="KW-0812">Transmembrane</keyword>
<evidence type="ECO:0000313" key="12">
    <source>
        <dbReference type="EMBL" id="UFZ04059.1"/>
    </source>
</evidence>
<evidence type="ECO:0000256" key="3">
    <source>
        <dbReference type="ARBA" id="ARBA00022448"/>
    </source>
</evidence>
<comment type="subcellular location">
    <subcellularLocation>
        <location evidence="1">Cell outer membrane</location>
    </subcellularLocation>
</comment>
<keyword evidence="6" id="KW-0653">Protein transport</keyword>
<evidence type="ECO:0000256" key="1">
    <source>
        <dbReference type="ARBA" id="ARBA00004442"/>
    </source>
</evidence>
<evidence type="ECO:0000256" key="10">
    <source>
        <dbReference type="SAM" id="SignalP"/>
    </source>
</evidence>
<evidence type="ECO:0000256" key="5">
    <source>
        <dbReference type="ARBA" id="ARBA00022692"/>
    </source>
</evidence>
<comment type="similarity">
    <text evidence="2">Belongs to the TPS (TC 1.B.20) family.</text>
</comment>
<dbReference type="InterPro" id="IPR034746">
    <property type="entry name" value="POTRA"/>
</dbReference>
<proteinExistence type="inferred from homology"/>
<dbReference type="InterPro" id="IPR051544">
    <property type="entry name" value="TPS_OM_transporter"/>
</dbReference>
<feature type="compositionally biased region" description="Basic and acidic residues" evidence="9">
    <location>
        <begin position="61"/>
        <end position="71"/>
    </location>
</feature>
<evidence type="ECO:0000259" key="11">
    <source>
        <dbReference type="PROSITE" id="PS51779"/>
    </source>
</evidence>
<keyword evidence="7" id="KW-0472">Membrane</keyword>
<dbReference type="PROSITE" id="PS51779">
    <property type="entry name" value="POTRA"/>
    <property type="match status" value="1"/>
</dbReference>
<sequence>MRASCVEGTGRTAGRRDRATAPHALPRLNGTVVAVSLCLSAFLFAATAHAQQVSQPGFDPRQTEKYFDDQQSRSSQPAPPPPRAPHFAAQEGGGDRKPLFTMRGVTLTGATALPAEQLAASYQPYLGKPVSQADLASIATAISDQYRAAGFHLSRAIVPPQDISNGRVRIQIIEGSVTEVSLKGAGAEEFGIRPLLGPVLAEQPSRFATLERQLLLINSRGGVRLVDSSLEEIGGTTGRFRLVIELQTWHVYGFAGIDNLGSSTVGPWQSYATAAFNSYLLPGDTLTANMSTTPGDPRQLAFGRLSYDVPVGTDGVHVGASALYSEVRPGDVRRLFNDSTVTETFELRGGLAPIQSQRASLNLALAAAFSDVTERDLFGIWYRDHIRTLTFTADYRWKDDAGGDSYLTVAYKQGLSVFGATPTDDPLASRAGASPSFSVFNGWFTRYQTLPEAWSLKLAAAGQVASGPLYNSQQFYLGGLAYGRGYGSAEISGDNGVAGTFEVRFEQKPDWTYLKSYQLYGFFDAGLAWNDGFRPSDGVALTSAGAGVRFTFPNDWRADLGVAVPLGYRAPDNSTRSARLLLSLSSTLKLCPQRGQGPCI</sequence>
<dbReference type="PANTHER" id="PTHR34597:SF6">
    <property type="entry name" value="BLR6126 PROTEIN"/>
    <property type="match status" value="1"/>
</dbReference>
<dbReference type="Gene3D" id="2.40.160.50">
    <property type="entry name" value="membrane protein fhac: a member of the omp85/tpsb transporter family"/>
    <property type="match status" value="1"/>
</dbReference>
<keyword evidence="4" id="KW-1134">Transmembrane beta strand</keyword>